<name>A0ACB9FG13_ARCLA</name>
<keyword evidence="2" id="KW-1185">Reference proteome</keyword>
<organism evidence="1 2">
    <name type="scientific">Arctium lappa</name>
    <name type="common">Greater burdock</name>
    <name type="synonym">Lappa major</name>
    <dbReference type="NCBI Taxonomy" id="4217"/>
    <lineage>
        <taxon>Eukaryota</taxon>
        <taxon>Viridiplantae</taxon>
        <taxon>Streptophyta</taxon>
        <taxon>Embryophyta</taxon>
        <taxon>Tracheophyta</taxon>
        <taxon>Spermatophyta</taxon>
        <taxon>Magnoliopsida</taxon>
        <taxon>eudicotyledons</taxon>
        <taxon>Gunneridae</taxon>
        <taxon>Pentapetalae</taxon>
        <taxon>asterids</taxon>
        <taxon>campanulids</taxon>
        <taxon>Asterales</taxon>
        <taxon>Asteraceae</taxon>
        <taxon>Carduoideae</taxon>
        <taxon>Cardueae</taxon>
        <taxon>Arctiinae</taxon>
        <taxon>Arctium</taxon>
    </lineage>
</organism>
<reference evidence="1 2" key="2">
    <citation type="journal article" date="2022" name="Mol. Ecol. Resour.">
        <title>The genomes of chicory, endive, great burdock and yacon provide insights into Asteraceae paleo-polyploidization history and plant inulin production.</title>
        <authorList>
            <person name="Fan W."/>
            <person name="Wang S."/>
            <person name="Wang H."/>
            <person name="Wang A."/>
            <person name="Jiang F."/>
            <person name="Liu H."/>
            <person name="Zhao H."/>
            <person name="Xu D."/>
            <person name="Zhang Y."/>
        </authorList>
    </citation>
    <scope>NUCLEOTIDE SEQUENCE [LARGE SCALE GENOMIC DNA]</scope>
    <source>
        <strain evidence="2">cv. Niubang</strain>
    </source>
</reference>
<comment type="caution">
    <text evidence="1">The sequence shown here is derived from an EMBL/GenBank/DDBJ whole genome shotgun (WGS) entry which is preliminary data.</text>
</comment>
<dbReference type="Proteomes" id="UP001055879">
    <property type="component" value="Linkage Group LG01"/>
</dbReference>
<dbReference type="EMBL" id="CM042047">
    <property type="protein sequence ID" value="KAI3769780.1"/>
    <property type="molecule type" value="Genomic_DNA"/>
</dbReference>
<evidence type="ECO:0000313" key="1">
    <source>
        <dbReference type="EMBL" id="KAI3769780.1"/>
    </source>
</evidence>
<proteinExistence type="predicted"/>
<evidence type="ECO:0000313" key="2">
    <source>
        <dbReference type="Proteomes" id="UP001055879"/>
    </source>
</evidence>
<accession>A0ACB9FG13</accession>
<reference evidence="2" key="1">
    <citation type="journal article" date="2022" name="Mol. Ecol. Resour.">
        <title>The genomes of chicory, endive, great burdock and yacon provide insights into Asteraceae palaeo-polyploidization history and plant inulin production.</title>
        <authorList>
            <person name="Fan W."/>
            <person name="Wang S."/>
            <person name="Wang H."/>
            <person name="Wang A."/>
            <person name="Jiang F."/>
            <person name="Liu H."/>
            <person name="Zhao H."/>
            <person name="Xu D."/>
            <person name="Zhang Y."/>
        </authorList>
    </citation>
    <scope>NUCLEOTIDE SEQUENCE [LARGE SCALE GENOMIC DNA]</scope>
    <source>
        <strain evidence="2">cv. Niubang</strain>
    </source>
</reference>
<gene>
    <name evidence="1" type="ORF">L6452_00893</name>
</gene>
<protein>
    <submittedName>
        <fullName evidence="1">Uncharacterized protein</fullName>
    </submittedName>
</protein>
<sequence>MPSSHSQDSSKSLPSFKNYVSSSANKNNKNGSLSSSANKYKLTSADKSNNDNKKPQNKNKSNKKKNNDDKSLAPALPRSLSSSRFALYPPRNSSSSSEKYGSNGYINSVIITGAAIGAVLLLIACMVRCCHMRKRRQRNNDNRNNPSEIKVDIDNGYYSTQHAGNQHQQRGDLHLKMPPQPHSVPERFDQQGWAAAPPPPPLAMMGSSEKNVFTYDDLAAATKEFDSSLLLGQGGFGYVHKGVLPNGKEVVVKSLKLGSGQGEHEFKAEVETISRIHHRHLVSLVGYCIAGQRRMLIYEFIPNKTLEYHLHGEGCPVMDWTTRFQLALGAAKGLAYLHEDCDPPIVHRNIKAANILLDDHYEAKVVDFGLAKLSSETITHVSTRIMGTFGYLAPEYASMGKLTEKSDVYSYGVVLLELITGRRPITRHSDEDTLIDWVRPILMHASDEGSFEKIVDPRIKENYDRDKMHRMIACAAACIRHSPRIRPKMSQRTNHSTKVKVSPVLAIAESSSIGVEYD</sequence>